<protein>
    <submittedName>
        <fullName evidence="1">Uncharacterized protein</fullName>
    </submittedName>
</protein>
<organism evidence="1 2">
    <name type="scientific">Volvox reticuliferus</name>
    <dbReference type="NCBI Taxonomy" id="1737510"/>
    <lineage>
        <taxon>Eukaryota</taxon>
        <taxon>Viridiplantae</taxon>
        <taxon>Chlorophyta</taxon>
        <taxon>core chlorophytes</taxon>
        <taxon>Chlorophyceae</taxon>
        <taxon>CS clade</taxon>
        <taxon>Chlamydomonadales</taxon>
        <taxon>Volvocaceae</taxon>
        <taxon>Volvox</taxon>
    </lineage>
</organism>
<accession>A0A8J4CE09</accession>
<sequence>ATCGVRQGGAWLRRGCPCRLYAPRESGLTHWFVQWEVENTTRVHNRPSIITYQYQPPTLAKAPIYLVSPYHMKQVRTLVDHEAQPVPVLLRCAVDNALRWQPVTPGAPRLLEVTLKALAEAEVYDVPHVCLVNAYSGVDRSAESVVREGGRGIIGTEGILVARGSAPNHCFASSTLPVLTHSKSNGGDHYRNLTVAPLVLNLEEESGER</sequence>
<name>A0A8J4CE09_9CHLO</name>
<dbReference type="EMBL" id="BNCP01000020">
    <property type="protein sequence ID" value="GIL80975.1"/>
    <property type="molecule type" value="Genomic_DNA"/>
</dbReference>
<dbReference type="AlphaFoldDB" id="A0A8J4CE09"/>
<evidence type="ECO:0000313" key="1">
    <source>
        <dbReference type="EMBL" id="GIL80975.1"/>
    </source>
</evidence>
<reference evidence="1" key="1">
    <citation type="journal article" date="2021" name="Proc. Natl. Acad. Sci. U.S.A.">
        <title>Three genomes in the algal genus Volvox reveal the fate of a haploid sex-determining region after a transition to homothallism.</title>
        <authorList>
            <person name="Yamamoto K."/>
            <person name="Hamaji T."/>
            <person name="Kawai-Toyooka H."/>
            <person name="Matsuzaki R."/>
            <person name="Takahashi F."/>
            <person name="Nishimura Y."/>
            <person name="Kawachi M."/>
            <person name="Noguchi H."/>
            <person name="Minakuchi Y."/>
            <person name="Umen J.G."/>
            <person name="Toyoda A."/>
            <person name="Nozaki H."/>
        </authorList>
    </citation>
    <scope>NUCLEOTIDE SEQUENCE</scope>
    <source>
        <strain evidence="1">NIES-3786</strain>
    </source>
</reference>
<proteinExistence type="predicted"/>
<keyword evidence="2" id="KW-1185">Reference proteome</keyword>
<dbReference type="Proteomes" id="UP000747110">
    <property type="component" value="Unassembled WGS sequence"/>
</dbReference>
<comment type="caution">
    <text evidence="1">The sequence shown here is derived from an EMBL/GenBank/DDBJ whole genome shotgun (WGS) entry which is preliminary data.</text>
</comment>
<feature type="non-terminal residue" evidence="1">
    <location>
        <position position="209"/>
    </location>
</feature>
<gene>
    <name evidence="1" type="ORF">Vretifemale_10117</name>
</gene>
<evidence type="ECO:0000313" key="2">
    <source>
        <dbReference type="Proteomes" id="UP000747110"/>
    </source>
</evidence>